<keyword evidence="4 10" id="KW-0418">Kinase</keyword>
<evidence type="ECO:0000256" key="7">
    <source>
        <dbReference type="ARBA" id="ARBA00022958"/>
    </source>
</evidence>
<evidence type="ECO:0000256" key="2">
    <source>
        <dbReference type="ARBA" id="ARBA00022723"/>
    </source>
</evidence>
<dbReference type="AlphaFoldDB" id="A0A1S8YS59"/>
<dbReference type="Pfam" id="PF00294">
    <property type="entry name" value="PfkB"/>
    <property type="match status" value="1"/>
</dbReference>
<gene>
    <name evidence="10" type="ORF">BTJ39_00340</name>
</gene>
<evidence type="ECO:0000313" key="11">
    <source>
        <dbReference type="Proteomes" id="UP000190667"/>
    </source>
</evidence>
<keyword evidence="6" id="KW-0460">Magnesium</keyword>
<evidence type="ECO:0000259" key="9">
    <source>
        <dbReference type="Pfam" id="PF00294"/>
    </source>
</evidence>
<dbReference type="InterPro" id="IPR002139">
    <property type="entry name" value="Ribo/fructo_kinase"/>
</dbReference>
<dbReference type="GO" id="GO:0006014">
    <property type="term" value="P:D-ribose metabolic process"/>
    <property type="evidence" value="ECO:0007669"/>
    <property type="project" value="InterPro"/>
</dbReference>
<evidence type="ECO:0000256" key="5">
    <source>
        <dbReference type="ARBA" id="ARBA00022840"/>
    </source>
</evidence>
<organism evidence="10 11">
    <name type="scientific">Izhakiella australiensis</name>
    <dbReference type="NCBI Taxonomy" id="1926881"/>
    <lineage>
        <taxon>Bacteria</taxon>
        <taxon>Pseudomonadati</taxon>
        <taxon>Pseudomonadota</taxon>
        <taxon>Gammaproteobacteria</taxon>
        <taxon>Enterobacterales</taxon>
        <taxon>Erwiniaceae</taxon>
        <taxon>Izhakiella</taxon>
    </lineage>
</organism>
<dbReference type="RefSeq" id="WP_078000675.1">
    <property type="nucleotide sequence ID" value="NZ_MRUL01000001.1"/>
</dbReference>
<protein>
    <submittedName>
        <fullName evidence="10">Ribokinase</fullName>
    </submittedName>
</protein>
<dbReference type="GO" id="GO:0004747">
    <property type="term" value="F:ribokinase activity"/>
    <property type="evidence" value="ECO:0007669"/>
    <property type="project" value="InterPro"/>
</dbReference>
<dbReference type="EMBL" id="MRUL01000001">
    <property type="protein sequence ID" value="OON41652.1"/>
    <property type="molecule type" value="Genomic_DNA"/>
</dbReference>
<dbReference type="Proteomes" id="UP000190667">
    <property type="component" value="Unassembled WGS sequence"/>
</dbReference>
<dbReference type="GO" id="GO:0046872">
    <property type="term" value="F:metal ion binding"/>
    <property type="evidence" value="ECO:0007669"/>
    <property type="project" value="UniProtKB-KW"/>
</dbReference>
<dbReference type="PANTHER" id="PTHR10584:SF166">
    <property type="entry name" value="RIBOKINASE"/>
    <property type="match status" value="1"/>
</dbReference>
<dbReference type="InterPro" id="IPR011611">
    <property type="entry name" value="PfkB_dom"/>
</dbReference>
<keyword evidence="7" id="KW-0630">Potassium</keyword>
<sequence>MHIFVVGNIAVDETWTIDDLPEKGSSIFGNKTSQQPGGKGANQAVIFSRCKIPTTLIAATGNDHYGEWLHRLLNSQPDLYFPLLQQPCHTDTSIILNSQDGDNTIITATDAASALTLEVISQQLTLAKPGDLLVQQGNFSLEKTAAIFRLAREKGLITAFNPSPVRREFTTLWPLVDIVVLNHLEAELLQPPAELPCVITTQGAAGTQMTSFGRDYFCPAVMAQVVDTTGAGDTFLAVALASALRRGGNPDLLALQHASRAAAITITERGTWNAFPNADVLQSLLMQNA</sequence>
<dbReference type="PRINTS" id="PR00990">
    <property type="entry name" value="RIBOKINASE"/>
</dbReference>
<dbReference type="InterPro" id="IPR011877">
    <property type="entry name" value="Ribokinase"/>
</dbReference>
<keyword evidence="5" id="KW-0067">ATP-binding</keyword>
<evidence type="ECO:0000256" key="3">
    <source>
        <dbReference type="ARBA" id="ARBA00022741"/>
    </source>
</evidence>
<dbReference type="PANTHER" id="PTHR10584">
    <property type="entry name" value="SUGAR KINASE"/>
    <property type="match status" value="1"/>
</dbReference>
<dbReference type="GO" id="GO:0005524">
    <property type="term" value="F:ATP binding"/>
    <property type="evidence" value="ECO:0007669"/>
    <property type="project" value="UniProtKB-KW"/>
</dbReference>
<evidence type="ECO:0000256" key="6">
    <source>
        <dbReference type="ARBA" id="ARBA00022842"/>
    </source>
</evidence>
<keyword evidence="1" id="KW-0808">Transferase</keyword>
<keyword evidence="2" id="KW-0479">Metal-binding</keyword>
<dbReference type="CDD" id="cd01174">
    <property type="entry name" value="ribokinase"/>
    <property type="match status" value="1"/>
</dbReference>
<dbReference type="STRING" id="1926881.BTJ39_00340"/>
<evidence type="ECO:0000256" key="1">
    <source>
        <dbReference type="ARBA" id="ARBA00022679"/>
    </source>
</evidence>
<dbReference type="SUPFAM" id="SSF53613">
    <property type="entry name" value="Ribokinase-like"/>
    <property type="match status" value="1"/>
</dbReference>
<dbReference type="OrthoDB" id="9775849at2"/>
<reference evidence="10 11" key="1">
    <citation type="submission" date="2016-12" db="EMBL/GenBank/DDBJ databases">
        <title>Izhakiella australiana sp. nov. of genus Izhakiella isolated from Australian desert.</title>
        <authorList>
            <person name="Ji M."/>
        </authorList>
    </citation>
    <scope>NUCLEOTIDE SEQUENCE [LARGE SCALE GENOMIC DNA]</scope>
    <source>
        <strain evidence="10 11">D4N98</strain>
    </source>
</reference>
<proteinExistence type="predicted"/>
<keyword evidence="11" id="KW-1185">Reference proteome</keyword>
<comment type="caution">
    <text evidence="10">The sequence shown here is derived from an EMBL/GenBank/DDBJ whole genome shotgun (WGS) entry which is preliminary data.</text>
</comment>
<evidence type="ECO:0000256" key="4">
    <source>
        <dbReference type="ARBA" id="ARBA00022777"/>
    </source>
</evidence>
<dbReference type="InterPro" id="IPR029056">
    <property type="entry name" value="Ribokinase-like"/>
</dbReference>
<keyword evidence="3" id="KW-0547">Nucleotide-binding</keyword>
<feature type="domain" description="Carbohydrate kinase PfkB" evidence="9">
    <location>
        <begin position="17"/>
        <end position="276"/>
    </location>
</feature>
<evidence type="ECO:0000256" key="8">
    <source>
        <dbReference type="ARBA" id="ARBA00023277"/>
    </source>
</evidence>
<name>A0A1S8YS59_9GAMM</name>
<keyword evidence="8" id="KW-0119">Carbohydrate metabolism</keyword>
<evidence type="ECO:0000313" key="10">
    <source>
        <dbReference type="EMBL" id="OON41652.1"/>
    </source>
</evidence>
<dbReference type="Gene3D" id="3.40.1190.20">
    <property type="match status" value="1"/>
</dbReference>
<accession>A0A1S8YS59</accession>